<organism evidence="2 3">
    <name type="scientific">Oedothorax gibbosus</name>
    <dbReference type="NCBI Taxonomy" id="931172"/>
    <lineage>
        <taxon>Eukaryota</taxon>
        <taxon>Metazoa</taxon>
        <taxon>Ecdysozoa</taxon>
        <taxon>Arthropoda</taxon>
        <taxon>Chelicerata</taxon>
        <taxon>Arachnida</taxon>
        <taxon>Araneae</taxon>
        <taxon>Araneomorphae</taxon>
        <taxon>Entelegynae</taxon>
        <taxon>Araneoidea</taxon>
        <taxon>Linyphiidae</taxon>
        <taxon>Erigoninae</taxon>
        <taxon>Oedothorax</taxon>
    </lineage>
</organism>
<comment type="caution">
    <text evidence="2">The sequence shown here is derived from an EMBL/GenBank/DDBJ whole genome shotgun (WGS) entry which is preliminary data.</text>
</comment>
<dbReference type="InterPro" id="IPR000210">
    <property type="entry name" value="BTB/POZ_dom"/>
</dbReference>
<dbReference type="Proteomes" id="UP000827092">
    <property type="component" value="Unassembled WGS sequence"/>
</dbReference>
<dbReference type="AlphaFoldDB" id="A0AAV6TLF0"/>
<protein>
    <recommendedName>
        <fullName evidence="1">BTB domain-containing protein</fullName>
    </recommendedName>
</protein>
<dbReference type="EMBL" id="JAFNEN010002375">
    <property type="protein sequence ID" value="KAG8172797.1"/>
    <property type="molecule type" value="Genomic_DNA"/>
</dbReference>
<dbReference type="InterPro" id="IPR011333">
    <property type="entry name" value="SKP1/BTB/POZ_sf"/>
</dbReference>
<accession>A0AAV6TLF0</accession>
<evidence type="ECO:0000259" key="1">
    <source>
        <dbReference type="PROSITE" id="PS50097"/>
    </source>
</evidence>
<evidence type="ECO:0000313" key="3">
    <source>
        <dbReference type="Proteomes" id="UP000827092"/>
    </source>
</evidence>
<reference evidence="2 3" key="1">
    <citation type="journal article" date="2022" name="Nat. Ecol. Evol.">
        <title>A masculinizing supergene underlies an exaggerated male reproductive morph in a spider.</title>
        <authorList>
            <person name="Hendrickx F."/>
            <person name="De Corte Z."/>
            <person name="Sonet G."/>
            <person name="Van Belleghem S.M."/>
            <person name="Kostlbacher S."/>
            <person name="Vangestel C."/>
        </authorList>
    </citation>
    <scope>NUCLEOTIDE SEQUENCE [LARGE SCALE GENOMIC DNA]</scope>
    <source>
        <strain evidence="2">W744_W776</strain>
    </source>
</reference>
<dbReference type="PANTHER" id="PTHR24413">
    <property type="entry name" value="SPECKLE-TYPE POZ PROTEIN"/>
    <property type="match status" value="1"/>
</dbReference>
<dbReference type="SMART" id="SM00225">
    <property type="entry name" value="BTB"/>
    <property type="match status" value="1"/>
</dbReference>
<dbReference type="SUPFAM" id="SSF54695">
    <property type="entry name" value="POZ domain"/>
    <property type="match status" value="1"/>
</dbReference>
<dbReference type="Pfam" id="PF00651">
    <property type="entry name" value="BTB"/>
    <property type="match status" value="1"/>
</dbReference>
<feature type="domain" description="BTB" evidence="1">
    <location>
        <begin position="188"/>
        <end position="256"/>
    </location>
</feature>
<dbReference type="PROSITE" id="PS50097">
    <property type="entry name" value="BTB"/>
    <property type="match status" value="1"/>
</dbReference>
<evidence type="ECO:0000313" key="2">
    <source>
        <dbReference type="EMBL" id="KAG8172797.1"/>
    </source>
</evidence>
<keyword evidence="3" id="KW-1185">Reference proteome</keyword>
<dbReference type="Gene3D" id="3.30.710.10">
    <property type="entry name" value="Potassium Channel Kv1.1, Chain A"/>
    <property type="match status" value="1"/>
</dbReference>
<name>A0AAV6TLF0_9ARAC</name>
<dbReference type="Gene3D" id="1.25.40.420">
    <property type="match status" value="1"/>
</dbReference>
<proteinExistence type="predicted"/>
<gene>
    <name evidence="2" type="ORF">JTE90_018589</name>
</gene>
<sequence length="352" mass="39641">MSCADEEGCFTFTWEIENVDIFLCADYGELSSPAWKTETTEGKAVEWQVLADHRNESIRFRLIGLNELCNPARYGCFSFVYYNFVCDCIMAEQTRNCEDIEYNDLRTECKVKWLISKQSVTRNASCQFNFELGTIVAHHSNSQYQITHPTSSAIAKIGGSSESVAENGPSLRSLRIDLLELYRDGILSDATINTDGKSFSAHRSIMAARSPVFRAMFEKDEMSEGRSGVVDIDDVDSETVDRMLVFLYGDSLQGLQWGEAASLYYAADKYAVQPLKQMCADILKGGLTVDNVCDALVLADTHSDEQLMKNVADFIYDHQEVVSSPKFEQLEDINLRLTSKVTKELFLKRGKK</sequence>